<dbReference type="EMBL" id="UINC01199211">
    <property type="protein sequence ID" value="SVE17526.1"/>
    <property type="molecule type" value="Genomic_DNA"/>
</dbReference>
<proteinExistence type="predicted"/>
<protein>
    <submittedName>
        <fullName evidence="1">Uncharacterized protein</fullName>
    </submittedName>
</protein>
<feature type="non-terminal residue" evidence="1">
    <location>
        <position position="27"/>
    </location>
</feature>
<gene>
    <name evidence="1" type="ORF">METZ01_LOCUS470380</name>
</gene>
<evidence type="ECO:0000313" key="1">
    <source>
        <dbReference type="EMBL" id="SVE17526.1"/>
    </source>
</evidence>
<dbReference type="AlphaFoldDB" id="A0A383BBH9"/>
<reference evidence="1" key="1">
    <citation type="submission" date="2018-05" db="EMBL/GenBank/DDBJ databases">
        <authorList>
            <person name="Lanie J.A."/>
            <person name="Ng W.-L."/>
            <person name="Kazmierczak K.M."/>
            <person name="Andrzejewski T.M."/>
            <person name="Davidsen T.M."/>
            <person name="Wayne K.J."/>
            <person name="Tettelin H."/>
            <person name="Glass J.I."/>
            <person name="Rusch D."/>
            <person name="Podicherti R."/>
            <person name="Tsui H.-C.T."/>
            <person name="Winkler M.E."/>
        </authorList>
    </citation>
    <scope>NUCLEOTIDE SEQUENCE</scope>
</reference>
<organism evidence="1">
    <name type="scientific">marine metagenome</name>
    <dbReference type="NCBI Taxonomy" id="408172"/>
    <lineage>
        <taxon>unclassified sequences</taxon>
        <taxon>metagenomes</taxon>
        <taxon>ecological metagenomes</taxon>
    </lineage>
</organism>
<name>A0A383BBH9_9ZZZZ</name>
<accession>A0A383BBH9</accession>
<sequence>MVRKTASIKDNRLVPVDQDSILKMPAN</sequence>